<keyword evidence="2" id="KW-1185">Reference proteome</keyword>
<dbReference type="Proteomes" id="UP000683246">
    <property type="component" value="Chromosome"/>
</dbReference>
<dbReference type="Gene3D" id="3.40.190.10">
    <property type="entry name" value="Periplasmic binding protein-like II"/>
    <property type="match status" value="2"/>
</dbReference>
<evidence type="ECO:0000313" key="2">
    <source>
        <dbReference type="Proteomes" id="UP000683246"/>
    </source>
</evidence>
<dbReference type="InterPro" id="IPR006059">
    <property type="entry name" value="SBP"/>
</dbReference>
<protein>
    <submittedName>
        <fullName evidence="1">Extracellular solute-binding protein</fullName>
    </submittedName>
</protein>
<dbReference type="PROSITE" id="PS51257">
    <property type="entry name" value="PROKAR_LIPOPROTEIN"/>
    <property type="match status" value="1"/>
</dbReference>
<evidence type="ECO:0000313" key="1">
    <source>
        <dbReference type="EMBL" id="QUI22782.1"/>
    </source>
</evidence>
<dbReference type="InterPro" id="IPR050490">
    <property type="entry name" value="Bact_solute-bd_prot1"/>
</dbReference>
<accession>A0A8J8SGW0</accession>
<dbReference type="PANTHER" id="PTHR43649">
    <property type="entry name" value="ARABINOSE-BINDING PROTEIN-RELATED"/>
    <property type="match status" value="1"/>
</dbReference>
<sequence>MKRFYSLIVVAVLTLAVLVSGCSKNQKNVSDTGKDTPKGSEINQDETIELTMMWWGSQNRHDRTLKVIKLFEEQHPNIKIKPEFSGWSGYWEKIAAKAAANALPDIFQQDYGYLAQYANKDLLEDLYPYVKDNRLDLSDVDKNSYIGGDVNGALYGINLGTNAPTVMYNPAMFEEAGIAEPDASWTWEDYEQAGQVIQEKLNVYAMGDIVSELNLYIRQHGQSFYAVDGKSLGFDEKYAIEFFQKLLDLTKAGILAPPDVRMEAKTAEQRLTVTGKAAMDYIFSNQIVAAQSASENKIKLALIPKAVNQAKEGVFLKPSMFFSVPKSSDKKDAAVQFINFFTNNIQANDILFAERGVPISSKIREALMPQLEDSQKEMFQYIDLVIDNSSKIDPPSPSASSEIDKLRDNLKDQILFEQVSVEEGVRNFMKEANQLLSQ</sequence>
<dbReference type="Pfam" id="PF01547">
    <property type="entry name" value="SBP_bac_1"/>
    <property type="match status" value="1"/>
</dbReference>
<reference evidence="1" key="1">
    <citation type="submission" date="2020-07" db="EMBL/GenBank/DDBJ databases">
        <title>Vallitalea pronyensis genome.</title>
        <authorList>
            <person name="Postec A."/>
        </authorList>
    </citation>
    <scope>NUCLEOTIDE SEQUENCE</scope>
    <source>
        <strain evidence="1">FatNI3</strain>
    </source>
</reference>
<dbReference type="RefSeq" id="WP_212698277.1">
    <property type="nucleotide sequence ID" value="NZ_CP058649.1"/>
</dbReference>
<dbReference type="AlphaFoldDB" id="A0A8J8SGW0"/>
<dbReference type="SUPFAM" id="SSF53850">
    <property type="entry name" value="Periplasmic binding protein-like II"/>
    <property type="match status" value="1"/>
</dbReference>
<dbReference type="EMBL" id="CP058649">
    <property type="protein sequence ID" value="QUI22782.1"/>
    <property type="molecule type" value="Genomic_DNA"/>
</dbReference>
<name>A0A8J8SGW0_9FIRM</name>
<organism evidence="1 2">
    <name type="scientific">Vallitalea pronyensis</name>
    <dbReference type="NCBI Taxonomy" id="1348613"/>
    <lineage>
        <taxon>Bacteria</taxon>
        <taxon>Bacillati</taxon>
        <taxon>Bacillota</taxon>
        <taxon>Clostridia</taxon>
        <taxon>Lachnospirales</taxon>
        <taxon>Vallitaleaceae</taxon>
        <taxon>Vallitalea</taxon>
    </lineage>
</organism>
<dbReference type="KEGG" id="vpy:HZI73_10995"/>
<dbReference type="PANTHER" id="PTHR43649:SF11">
    <property type="entry name" value="ABC TRANSPORTER SUBSTRATE-BINDING PROTEIN YESO-RELATED"/>
    <property type="match status" value="1"/>
</dbReference>
<gene>
    <name evidence="1" type="ORF">HZI73_10995</name>
</gene>
<proteinExistence type="predicted"/>